<keyword evidence="2 7" id="KW-0378">Hydrolase</keyword>
<comment type="domain">
    <text evidence="8">The Q motif is unique to and characteristic of the DEAD box family of RNA helicases and controls ATP binding and hydrolysis.</text>
</comment>
<feature type="short sequence motif" description="Q motif" evidence="6">
    <location>
        <begin position="62"/>
        <end position="90"/>
    </location>
</feature>
<keyword evidence="1 7" id="KW-0547">Nucleotide-binding</keyword>
<dbReference type="SMART" id="SM00487">
    <property type="entry name" value="DEXDc"/>
    <property type="match status" value="1"/>
</dbReference>
<evidence type="ECO:0000313" key="14">
    <source>
        <dbReference type="Proteomes" id="UP001165060"/>
    </source>
</evidence>
<dbReference type="SUPFAM" id="SSF52540">
    <property type="entry name" value="P-loop containing nucleoside triphosphate hydrolases"/>
    <property type="match status" value="1"/>
</dbReference>
<organism evidence="13 14">
    <name type="scientific">Tetraparma gracilis</name>
    <dbReference type="NCBI Taxonomy" id="2962635"/>
    <lineage>
        <taxon>Eukaryota</taxon>
        <taxon>Sar</taxon>
        <taxon>Stramenopiles</taxon>
        <taxon>Ochrophyta</taxon>
        <taxon>Bolidophyceae</taxon>
        <taxon>Parmales</taxon>
        <taxon>Triparmaceae</taxon>
        <taxon>Tetraparma</taxon>
    </lineage>
</organism>
<gene>
    <name evidence="13" type="ORF">TeGR_g13811</name>
</gene>
<evidence type="ECO:0000256" key="9">
    <source>
        <dbReference type="SAM" id="MobiDB-lite"/>
    </source>
</evidence>
<evidence type="ECO:0000256" key="3">
    <source>
        <dbReference type="ARBA" id="ARBA00022806"/>
    </source>
</evidence>
<comment type="function">
    <text evidence="8">RNA helicase.</text>
</comment>
<feature type="domain" description="Helicase ATP-binding" evidence="10">
    <location>
        <begin position="93"/>
        <end position="268"/>
    </location>
</feature>
<dbReference type="CDD" id="cd18787">
    <property type="entry name" value="SF2_C_DEAD"/>
    <property type="match status" value="1"/>
</dbReference>
<keyword evidence="4 7" id="KW-0067">ATP-binding</keyword>
<feature type="compositionally biased region" description="Low complexity" evidence="9">
    <location>
        <begin position="9"/>
        <end position="31"/>
    </location>
</feature>
<dbReference type="InterPro" id="IPR001650">
    <property type="entry name" value="Helicase_C-like"/>
</dbReference>
<dbReference type="PROSITE" id="PS51194">
    <property type="entry name" value="HELICASE_CTER"/>
    <property type="match status" value="1"/>
</dbReference>
<accession>A0ABQ6M4E5</accession>
<evidence type="ECO:0000259" key="11">
    <source>
        <dbReference type="PROSITE" id="PS51194"/>
    </source>
</evidence>
<dbReference type="PROSITE" id="PS00039">
    <property type="entry name" value="DEAD_ATP_HELICASE"/>
    <property type="match status" value="1"/>
</dbReference>
<dbReference type="InterPro" id="IPR014001">
    <property type="entry name" value="Helicase_ATP-bd"/>
</dbReference>
<keyword evidence="14" id="KW-1185">Reference proteome</keyword>
<evidence type="ECO:0000313" key="13">
    <source>
        <dbReference type="EMBL" id="GMI19257.1"/>
    </source>
</evidence>
<evidence type="ECO:0000256" key="7">
    <source>
        <dbReference type="RuleBase" id="RU000492"/>
    </source>
</evidence>
<sequence length="440" mass="47746">MPKPRKPRSSQGSSKAAPAPAPNAGSTPSASLDAMISKVSASLASSLPLRGSLPPDLRSGKQPFDSFPLSPFTLSALRASSFITATPVQRAALPHALAGRDILAAAKTGSGKTLAFVVPLVEALWRERWGPGDGLGAAVIAPTRELAVQIFEVLRGVGRNHSLAAGLITGGKREFREEQGSVVRMNVLVATPGRLLQHLEQTPGFSADALRVLVLDEADRILDLGFARQLDAILEYLPKGRQTMLFSATQTKSVRQLARLSLDKPEYISVNEKDEATTPDRLVQAYIVVDLPQKLDVLFSFVKSHLKKKTVVFFTSCAQVRFVHEVFRGLQPGVPLLALHGKVKQEKRTSIYFDFLRKPAAVLFATDVAARGLDFPGVDWVVQADCPEDSDMYIHRAGRTARNGEKGKSLLFVLPSEHEAMAKVRLAGERGEHKRGEGVR</sequence>
<dbReference type="Gene3D" id="3.40.50.300">
    <property type="entry name" value="P-loop containing nucleotide triphosphate hydrolases"/>
    <property type="match status" value="2"/>
</dbReference>
<dbReference type="SMART" id="SM00490">
    <property type="entry name" value="HELICc"/>
    <property type="match status" value="1"/>
</dbReference>
<evidence type="ECO:0000256" key="6">
    <source>
        <dbReference type="PROSITE-ProRule" id="PRU00552"/>
    </source>
</evidence>
<reference evidence="13 14" key="1">
    <citation type="journal article" date="2023" name="Commun. Biol.">
        <title>Genome analysis of Parmales, the sister group of diatoms, reveals the evolutionary specialization of diatoms from phago-mixotrophs to photoautotrophs.</title>
        <authorList>
            <person name="Ban H."/>
            <person name="Sato S."/>
            <person name="Yoshikawa S."/>
            <person name="Yamada K."/>
            <person name="Nakamura Y."/>
            <person name="Ichinomiya M."/>
            <person name="Sato N."/>
            <person name="Blanc-Mathieu R."/>
            <person name="Endo H."/>
            <person name="Kuwata A."/>
            <person name="Ogata H."/>
        </authorList>
    </citation>
    <scope>NUCLEOTIDE SEQUENCE [LARGE SCALE GENOMIC DNA]</scope>
</reference>
<dbReference type="Pfam" id="PF00271">
    <property type="entry name" value="Helicase_C"/>
    <property type="match status" value="1"/>
</dbReference>
<name>A0ABQ6M4E5_9STRA</name>
<dbReference type="EC" id="3.6.4.13" evidence="8"/>
<evidence type="ECO:0000256" key="5">
    <source>
        <dbReference type="ARBA" id="ARBA00022884"/>
    </source>
</evidence>
<dbReference type="InterPro" id="IPR011545">
    <property type="entry name" value="DEAD/DEAH_box_helicase_dom"/>
</dbReference>
<dbReference type="InterPro" id="IPR000629">
    <property type="entry name" value="RNA-helicase_DEAD-box_CS"/>
</dbReference>
<comment type="similarity">
    <text evidence="7">Belongs to the DEAD box helicase family.</text>
</comment>
<keyword evidence="5 8" id="KW-0694">RNA-binding</keyword>
<evidence type="ECO:0000256" key="8">
    <source>
        <dbReference type="RuleBase" id="RU365068"/>
    </source>
</evidence>
<feature type="region of interest" description="Disordered" evidence="9">
    <location>
        <begin position="1"/>
        <end position="31"/>
    </location>
</feature>
<evidence type="ECO:0000256" key="2">
    <source>
        <dbReference type="ARBA" id="ARBA00022801"/>
    </source>
</evidence>
<dbReference type="PROSITE" id="PS51192">
    <property type="entry name" value="HELICASE_ATP_BIND_1"/>
    <property type="match status" value="1"/>
</dbReference>
<dbReference type="InterPro" id="IPR014014">
    <property type="entry name" value="RNA_helicase_DEAD_Q_motif"/>
</dbReference>
<dbReference type="Proteomes" id="UP001165060">
    <property type="component" value="Unassembled WGS sequence"/>
</dbReference>
<evidence type="ECO:0000259" key="12">
    <source>
        <dbReference type="PROSITE" id="PS51195"/>
    </source>
</evidence>
<dbReference type="CDD" id="cd17941">
    <property type="entry name" value="DEADc_DDX10"/>
    <property type="match status" value="1"/>
</dbReference>
<comment type="catalytic activity">
    <reaction evidence="8">
        <text>ATP + H2O = ADP + phosphate + H(+)</text>
        <dbReference type="Rhea" id="RHEA:13065"/>
        <dbReference type="ChEBI" id="CHEBI:15377"/>
        <dbReference type="ChEBI" id="CHEBI:15378"/>
        <dbReference type="ChEBI" id="CHEBI:30616"/>
        <dbReference type="ChEBI" id="CHEBI:43474"/>
        <dbReference type="ChEBI" id="CHEBI:456216"/>
        <dbReference type="EC" id="3.6.4.13"/>
    </reaction>
</comment>
<dbReference type="PANTHER" id="PTHR24031">
    <property type="entry name" value="RNA HELICASE"/>
    <property type="match status" value="1"/>
</dbReference>
<feature type="domain" description="DEAD-box RNA helicase Q" evidence="12">
    <location>
        <begin position="62"/>
        <end position="90"/>
    </location>
</feature>
<dbReference type="InterPro" id="IPR027417">
    <property type="entry name" value="P-loop_NTPase"/>
</dbReference>
<evidence type="ECO:0000259" key="10">
    <source>
        <dbReference type="PROSITE" id="PS51192"/>
    </source>
</evidence>
<dbReference type="PROSITE" id="PS51195">
    <property type="entry name" value="Q_MOTIF"/>
    <property type="match status" value="1"/>
</dbReference>
<comment type="caution">
    <text evidence="13">The sequence shown here is derived from an EMBL/GenBank/DDBJ whole genome shotgun (WGS) entry which is preliminary data.</text>
</comment>
<proteinExistence type="inferred from homology"/>
<evidence type="ECO:0000256" key="4">
    <source>
        <dbReference type="ARBA" id="ARBA00022840"/>
    </source>
</evidence>
<dbReference type="Pfam" id="PF00270">
    <property type="entry name" value="DEAD"/>
    <property type="match status" value="1"/>
</dbReference>
<protein>
    <recommendedName>
        <fullName evidence="8">ATP-dependent RNA helicase</fullName>
        <ecNumber evidence="8">3.6.4.13</ecNumber>
    </recommendedName>
</protein>
<evidence type="ECO:0000256" key="1">
    <source>
        <dbReference type="ARBA" id="ARBA00022741"/>
    </source>
</evidence>
<dbReference type="EMBL" id="BRYB01001152">
    <property type="protein sequence ID" value="GMI19257.1"/>
    <property type="molecule type" value="Genomic_DNA"/>
</dbReference>
<keyword evidence="3 7" id="KW-0347">Helicase</keyword>
<feature type="domain" description="Helicase C-terminal" evidence="11">
    <location>
        <begin position="294"/>
        <end position="440"/>
    </location>
</feature>